<dbReference type="HOGENOM" id="CLU_074397_0_0_1"/>
<evidence type="ECO:0000313" key="2">
    <source>
        <dbReference type="EMBL" id="KIK58597.1"/>
    </source>
</evidence>
<gene>
    <name evidence="2" type="ORF">GYMLUDRAFT_74866</name>
</gene>
<reference evidence="2 3" key="1">
    <citation type="submission" date="2014-04" db="EMBL/GenBank/DDBJ databases">
        <title>Evolutionary Origins and Diversification of the Mycorrhizal Mutualists.</title>
        <authorList>
            <consortium name="DOE Joint Genome Institute"/>
            <consortium name="Mycorrhizal Genomics Consortium"/>
            <person name="Kohler A."/>
            <person name="Kuo A."/>
            <person name="Nagy L.G."/>
            <person name="Floudas D."/>
            <person name="Copeland A."/>
            <person name="Barry K.W."/>
            <person name="Cichocki N."/>
            <person name="Veneault-Fourrey C."/>
            <person name="LaButti K."/>
            <person name="Lindquist E.A."/>
            <person name="Lipzen A."/>
            <person name="Lundell T."/>
            <person name="Morin E."/>
            <person name="Murat C."/>
            <person name="Riley R."/>
            <person name="Ohm R."/>
            <person name="Sun H."/>
            <person name="Tunlid A."/>
            <person name="Henrissat B."/>
            <person name="Grigoriev I.V."/>
            <person name="Hibbett D.S."/>
            <person name="Martin F."/>
        </authorList>
    </citation>
    <scope>NUCLEOTIDE SEQUENCE [LARGE SCALE GENOMIC DNA]</scope>
    <source>
        <strain evidence="2 3">FD-317 M1</strain>
    </source>
</reference>
<dbReference type="AlphaFoldDB" id="A0A0D0CJM8"/>
<evidence type="ECO:0000313" key="3">
    <source>
        <dbReference type="Proteomes" id="UP000053593"/>
    </source>
</evidence>
<feature type="region of interest" description="Disordered" evidence="1">
    <location>
        <begin position="126"/>
        <end position="146"/>
    </location>
</feature>
<feature type="compositionally biased region" description="Pro residues" evidence="1">
    <location>
        <begin position="41"/>
        <end position="52"/>
    </location>
</feature>
<dbReference type="Proteomes" id="UP000053593">
    <property type="component" value="Unassembled WGS sequence"/>
</dbReference>
<sequence>MSKGLPAVSHDISYSLQNGDSNTLDTIEADLNFHDLLSPTRTPPAEPLPPTSEPQLPKPASLRCTECPADHTLDQIEAQLDPSPAVPAPVKIPVAGSSPLPDSDTSVVDSSLLVTWSDLDAVEVSPASGPSLAAESPKSPTFTTEDSSFVDPNLLATCSDFGYPSFPSCAPFTTSVTTPFVPGAWVSTPTRTPSREELGPTFLCSTPVSTSTAAHSVPVKSFSGLRPLSLPQSFRLTAATVVGGSVCGTKGRYICRVHGGAPVSRDWKRIRTLEPARRVSDGIVKIRRLNEQNGGRFGFQVC</sequence>
<dbReference type="EMBL" id="KN834784">
    <property type="protein sequence ID" value="KIK58597.1"/>
    <property type="molecule type" value="Genomic_DNA"/>
</dbReference>
<proteinExistence type="predicted"/>
<protein>
    <submittedName>
        <fullName evidence="2">Unplaced genomic scaffold GYMLUscaffold_36, whole genome shotgun sequence</fullName>
    </submittedName>
</protein>
<feature type="region of interest" description="Disordered" evidence="1">
    <location>
        <begin position="36"/>
        <end position="61"/>
    </location>
</feature>
<evidence type="ECO:0000256" key="1">
    <source>
        <dbReference type="SAM" id="MobiDB-lite"/>
    </source>
</evidence>
<keyword evidence="3" id="KW-1185">Reference proteome</keyword>
<organism evidence="2 3">
    <name type="scientific">Collybiopsis luxurians FD-317 M1</name>
    <dbReference type="NCBI Taxonomy" id="944289"/>
    <lineage>
        <taxon>Eukaryota</taxon>
        <taxon>Fungi</taxon>
        <taxon>Dikarya</taxon>
        <taxon>Basidiomycota</taxon>
        <taxon>Agaricomycotina</taxon>
        <taxon>Agaricomycetes</taxon>
        <taxon>Agaricomycetidae</taxon>
        <taxon>Agaricales</taxon>
        <taxon>Marasmiineae</taxon>
        <taxon>Omphalotaceae</taxon>
        <taxon>Collybiopsis</taxon>
        <taxon>Collybiopsis luxurians</taxon>
    </lineage>
</organism>
<accession>A0A0D0CJM8</accession>
<name>A0A0D0CJM8_9AGAR</name>